<evidence type="ECO:0000313" key="14">
    <source>
        <dbReference type="Proteomes" id="UP000186015"/>
    </source>
</evidence>
<feature type="compositionally biased region" description="Basic and acidic residues" evidence="10">
    <location>
        <begin position="384"/>
        <end position="393"/>
    </location>
</feature>
<dbReference type="GO" id="GO:0071555">
    <property type="term" value="P:cell wall organization"/>
    <property type="evidence" value="ECO:0007669"/>
    <property type="project" value="UniProtKB-KW"/>
</dbReference>
<feature type="region of interest" description="Disordered" evidence="10">
    <location>
        <begin position="353"/>
        <end position="412"/>
    </location>
</feature>
<dbReference type="RefSeq" id="WP_074835167.1">
    <property type="nucleotide sequence ID" value="NZ_FOAT01000016.1"/>
</dbReference>
<evidence type="ECO:0000256" key="7">
    <source>
        <dbReference type="PIRSR" id="PIRSR618044-1"/>
    </source>
</evidence>
<evidence type="ECO:0000256" key="9">
    <source>
        <dbReference type="RuleBase" id="RU004016"/>
    </source>
</evidence>
<protein>
    <submittedName>
        <fullName evidence="13">D-alanyl-D-alanine carboxypeptidase (Penicillin-binding protein 5/6)</fullName>
    </submittedName>
</protein>
<evidence type="ECO:0000256" key="3">
    <source>
        <dbReference type="ARBA" id="ARBA00022801"/>
    </source>
</evidence>
<accession>A0A1H7NQI5</accession>
<evidence type="ECO:0000256" key="5">
    <source>
        <dbReference type="ARBA" id="ARBA00022984"/>
    </source>
</evidence>
<sequence length="412" mass="44911">MKNSNRKGGAAVVALLVMIIIVAVSCALMVVTGRKTIKPNESVSTPISELDDSTTTEEETISVDDLSDLIPEPTPSMLPAKSDKYETVNLKDITCSKGILLDCESNEILAGVKYNERIYPASLTKLMTLLVAVENIDDMNAKYKFTKKDIEPLQEENASCAGFVAGDEVTMEDLLYAAILPSGADGTIGLANAIADNEKNFVKLMNAKAAELGLTDTNFANASGLHHKQHYTTAQDIAVITKACMENKICRKVLCTKTWTTKPTKEYEDGIELDSIFHSRFDGYFVDVDQDGSGDAKILGGKTGFTDEAGYTLATVVEYKGKEYISVTTKSDTYFDSVEDSILIFENYLPGAVGTPDDRKEKEEDSSSSDESEEEENEGTFITLKEKDNSSKSDDDDDDSSSRPVPDEDVEA</sequence>
<proteinExistence type="inferred from homology"/>
<reference evidence="13 14" key="1">
    <citation type="submission" date="2016-10" db="EMBL/GenBank/DDBJ databases">
        <authorList>
            <person name="de Groot N.N."/>
        </authorList>
    </citation>
    <scope>NUCLEOTIDE SEQUENCE [LARGE SCALE GENOMIC DNA]</scope>
    <source>
        <strain evidence="13 14">KH2T6</strain>
    </source>
</reference>
<keyword evidence="13" id="KW-0645">Protease</keyword>
<gene>
    <name evidence="13" type="ORF">SAMN05216469_11642</name>
</gene>
<evidence type="ECO:0000313" key="13">
    <source>
        <dbReference type="EMBL" id="SEL25604.1"/>
    </source>
</evidence>
<keyword evidence="6" id="KW-0961">Cell wall biogenesis/degradation</keyword>
<organism evidence="13 14">
    <name type="scientific">Ruminococcus albus</name>
    <dbReference type="NCBI Taxonomy" id="1264"/>
    <lineage>
        <taxon>Bacteria</taxon>
        <taxon>Bacillati</taxon>
        <taxon>Bacillota</taxon>
        <taxon>Clostridia</taxon>
        <taxon>Eubacteriales</taxon>
        <taxon>Oscillospiraceae</taxon>
        <taxon>Ruminococcus</taxon>
    </lineage>
</organism>
<evidence type="ECO:0000256" key="4">
    <source>
        <dbReference type="ARBA" id="ARBA00022960"/>
    </source>
</evidence>
<dbReference type="GO" id="GO:0009252">
    <property type="term" value="P:peptidoglycan biosynthetic process"/>
    <property type="evidence" value="ECO:0007669"/>
    <property type="project" value="UniProtKB-KW"/>
</dbReference>
<keyword evidence="11" id="KW-0472">Membrane</keyword>
<feature type="active site" evidence="7">
    <location>
        <position position="182"/>
    </location>
</feature>
<dbReference type="InterPro" id="IPR012338">
    <property type="entry name" value="Beta-lactam/transpept-like"/>
</dbReference>
<comment type="similarity">
    <text evidence="1 9">Belongs to the peptidase S11 family.</text>
</comment>
<dbReference type="Proteomes" id="UP000186015">
    <property type="component" value="Unassembled WGS sequence"/>
</dbReference>
<keyword evidence="11" id="KW-0812">Transmembrane</keyword>
<keyword evidence="11" id="KW-1133">Transmembrane helix</keyword>
<feature type="active site" evidence="7">
    <location>
        <position position="125"/>
    </location>
</feature>
<feature type="compositionally biased region" description="Basic and acidic residues" evidence="10">
    <location>
        <begin position="356"/>
        <end position="365"/>
    </location>
</feature>
<evidence type="ECO:0000256" key="11">
    <source>
        <dbReference type="SAM" id="Phobius"/>
    </source>
</evidence>
<dbReference type="PANTHER" id="PTHR21581">
    <property type="entry name" value="D-ALANYL-D-ALANINE CARBOXYPEPTIDASE"/>
    <property type="match status" value="1"/>
</dbReference>
<dbReference type="PANTHER" id="PTHR21581:SF6">
    <property type="entry name" value="TRAFFICKING PROTEIN PARTICLE COMPLEX SUBUNIT 12"/>
    <property type="match status" value="1"/>
</dbReference>
<feature type="binding site" evidence="8">
    <location>
        <position position="302"/>
    </location>
    <ligand>
        <name>substrate</name>
    </ligand>
</feature>
<dbReference type="PROSITE" id="PS51257">
    <property type="entry name" value="PROKAR_LIPOPROTEIN"/>
    <property type="match status" value="1"/>
</dbReference>
<evidence type="ECO:0000256" key="2">
    <source>
        <dbReference type="ARBA" id="ARBA00022729"/>
    </source>
</evidence>
<feature type="compositionally biased region" description="Acidic residues" evidence="10">
    <location>
        <begin position="366"/>
        <end position="378"/>
    </location>
</feature>
<dbReference type="GO" id="GO:0006508">
    <property type="term" value="P:proteolysis"/>
    <property type="evidence" value="ECO:0007669"/>
    <property type="project" value="InterPro"/>
</dbReference>
<feature type="transmembrane region" description="Helical" evidence="11">
    <location>
        <begin position="12"/>
        <end position="31"/>
    </location>
</feature>
<dbReference type="PRINTS" id="PR00725">
    <property type="entry name" value="DADACBPTASE1"/>
</dbReference>
<evidence type="ECO:0000256" key="8">
    <source>
        <dbReference type="PIRSR" id="PIRSR618044-2"/>
    </source>
</evidence>
<feature type="active site" description="Acyl-ester intermediate" evidence="7">
    <location>
        <position position="122"/>
    </location>
</feature>
<name>A0A1H7NQI5_RUMAL</name>
<dbReference type="GO" id="GO:0009002">
    <property type="term" value="F:serine-type D-Ala-D-Ala carboxypeptidase activity"/>
    <property type="evidence" value="ECO:0007669"/>
    <property type="project" value="InterPro"/>
</dbReference>
<evidence type="ECO:0000256" key="1">
    <source>
        <dbReference type="ARBA" id="ARBA00007164"/>
    </source>
</evidence>
<keyword evidence="5" id="KW-0573">Peptidoglycan synthesis</keyword>
<feature type="domain" description="Peptidase S11 D-alanyl-D-alanine carboxypeptidase A N-terminal" evidence="12">
    <location>
        <begin position="88"/>
        <end position="330"/>
    </location>
</feature>
<dbReference type="InterPro" id="IPR001967">
    <property type="entry name" value="Peptidase_S11_N"/>
</dbReference>
<keyword evidence="13" id="KW-0121">Carboxypeptidase</keyword>
<evidence type="ECO:0000256" key="10">
    <source>
        <dbReference type="SAM" id="MobiDB-lite"/>
    </source>
</evidence>
<dbReference type="AlphaFoldDB" id="A0A1H7NQI5"/>
<keyword evidence="3" id="KW-0378">Hydrolase</keyword>
<keyword evidence="2" id="KW-0732">Signal</keyword>
<dbReference type="SUPFAM" id="SSF56601">
    <property type="entry name" value="beta-lactamase/transpeptidase-like"/>
    <property type="match status" value="1"/>
</dbReference>
<keyword evidence="4" id="KW-0133">Cell shape</keyword>
<dbReference type="GO" id="GO:0008360">
    <property type="term" value="P:regulation of cell shape"/>
    <property type="evidence" value="ECO:0007669"/>
    <property type="project" value="UniProtKB-KW"/>
</dbReference>
<dbReference type="EMBL" id="FOAT01000016">
    <property type="protein sequence ID" value="SEL25604.1"/>
    <property type="molecule type" value="Genomic_DNA"/>
</dbReference>
<evidence type="ECO:0000259" key="12">
    <source>
        <dbReference type="Pfam" id="PF00768"/>
    </source>
</evidence>
<dbReference type="Pfam" id="PF00768">
    <property type="entry name" value="Peptidase_S11"/>
    <property type="match status" value="1"/>
</dbReference>
<dbReference type="InterPro" id="IPR018044">
    <property type="entry name" value="Peptidase_S11"/>
</dbReference>
<dbReference type="Gene3D" id="3.40.710.10">
    <property type="entry name" value="DD-peptidase/beta-lactamase superfamily"/>
    <property type="match status" value="1"/>
</dbReference>
<evidence type="ECO:0000256" key="6">
    <source>
        <dbReference type="ARBA" id="ARBA00023316"/>
    </source>
</evidence>
<dbReference type="OrthoDB" id="9791132at2"/>